<feature type="chain" id="PRO_5018321293" description="Heme-binding protein 1" evidence="7">
    <location>
        <begin position="19"/>
        <end position="216"/>
    </location>
</feature>
<evidence type="ECO:0000313" key="9">
    <source>
        <dbReference type="Proteomes" id="UP000265120"/>
    </source>
</evidence>
<dbReference type="InterPro" id="IPR006917">
    <property type="entry name" value="SOUL_heme-bd"/>
</dbReference>
<evidence type="ECO:0000256" key="5">
    <source>
        <dbReference type="ARBA" id="ARBA00037673"/>
    </source>
</evidence>
<dbReference type="InParanoid" id="A0A3P8VZ57"/>
<comment type="function">
    <text evidence="5">May bind free porphyrinogens that may be present in the cell and thus facilitate removal of these potentially toxic compound. Binds with a high affinity to one molecule of heme or porphyrins. It binds metalloporphyrins, free porphyrins and N-methylprotoporphyrin with similar affinities.</text>
</comment>
<comment type="subunit">
    <text evidence="3">Monomer.</text>
</comment>
<dbReference type="OrthoDB" id="6424451at2759"/>
<dbReference type="SUPFAM" id="SSF55136">
    <property type="entry name" value="Probable bacterial effector-binding domain"/>
    <property type="match status" value="1"/>
</dbReference>
<keyword evidence="7" id="KW-0732">Signal</keyword>
<proteinExistence type="inferred from homology"/>
<dbReference type="Gene3D" id="3.20.80.10">
    <property type="entry name" value="Regulatory factor, effector binding domain"/>
    <property type="match status" value="1"/>
</dbReference>
<reference evidence="8" key="2">
    <citation type="submission" date="2025-08" db="UniProtKB">
        <authorList>
            <consortium name="Ensembl"/>
        </authorList>
    </citation>
    <scope>IDENTIFICATION</scope>
</reference>
<dbReference type="FunFam" id="3.20.80.10:FF:000003">
    <property type="entry name" value="Heme-binding protein 1"/>
    <property type="match status" value="1"/>
</dbReference>
<comment type="similarity">
    <text evidence="2">Belongs to the HEBP family.</text>
</comment>
<dbReference type="PANTHER" id="PTHR11220">
    <property type="entry name" value="HEME-BINDING PROTEIN-RELATED"/>
    <property type="match status" value="1"/>
</dbReference>
<dbReference type="InterPro" id="IPR011256">
    <property type="entry name" value="Reg_factor_effector_dom_sf"/>
</dbReference>
<protein>
    <recommendedName>
        <fullName evidence="6">Heme-binding protein 1</fullName>
    </recommendedName>
</protein>
<evidence type="ECO:0000256" key="6">
    <source>
        <dbReference type="ARBA" id="ARBA00040755"/>
    </source>
</evidence>
<accession>A0A3P8VZ57</accession>
<dbReference type="Ensembl" id="ENSCSET00000018842.1">
    <property type="protein sequence ID" value="ENSCSEP00000018611.1"/>
    <property type="gene ID" value="ENSCSEG00000011920.1"/>
</dbReference>
<name>A0A3P8VZ57_CYNSE</name>
<keyword evidence="9" id="KW-1185">Reference proteome</keyword>
<comment type="subcellular location">
    <subcellularLocation>
        <location evidence="1">Cytoplasm</location>
    </subcellularLocation>
</comment>
<dbReference type="RefSeq" id="XP_008327829.1">
    <property type="nucleotide sequence ID" value="XM_008329607.3"/>
</dbReference>
<evidence type="ECO:0000256" key="1">
    <source>
        <dbReference type="ARBA" id="ARBA00004496"/>
    </source>
</evidence>
<organism evidence="8 9">
    <name type="scientific">Cynoglossus semilaevis</name>
    <name type="common">Tongue sole</name>
    <dbReference type="NCBI Taxonomy" id="244447"/>
    <lineage>
        <taxon>Eukaryota</taxon>
        <taxon>Metazoa</taxon>
        <taxon>Chordata</taxon>
        <taxon>Craniata</taxon>
        <taxon>Vertebrata</taxon>
        <taxon>Euteleostomi</taxon>
        <taxon>Actinopterygii</taxon>
        <taxon>Neopterygii</taxon>
        <taxon>Teleostei</taxon>
        <taxon>Neoteleostei</taxon>
        <taxon>Acanthomorphata</taxon>
        <taxon>Carangaria</taxon>
        <taxon>Pleuronectiformes</taxon>
        <taxon>Pleuronectoidei</taxon>
        <taxon>Cynoglossidae</taxon>
        <taxon>Cynoglossinae</taxon>
        <taxon>Cynoglossus</taxon>
    </lineage>
</organism>
<evidence type="ECO:0000256" key="4">
    <source>
        <dbReference type="ARBA" id="ARBA00022490"/>
    </source>
</evidence>
<dbReference type="CTD" id="100000079"/>
<dbReference type="AlphaFoldDB" id="A0A3P8VZ57"/>
<evidence type="ECO:0000256" key="2">
    <source>
        <dbReference type="ARBA" id="ARBA00009817"/>
    </source>
</evidence>
<dbReference type="OMA" id="HCEVWYV"/>
<evidence type="ECO:0000313" key="8">
    <source>
        <dbReference type="Ensembl" id="ENSCSEP00000018611.1"/>
    </source>
</evidence>
<reference evidence="8" key="3">
    <citation type="submission" date="2025-09" db="UniProtKB">
        <authorList>
            <consortium name="Ensembl"/>
        </authorList>
    </citation>
    <scope>IDENTIFICATION</scope>
</reference>
<dbReference type="GeneTree" id="ENSGT00940000163377"/>
<dbReference type="GO" id="GO:0005737">
    <property type="term" value="C:cytoplasm"/>
    <property type="evidence" value="ECO:0007669"/>
    <property type="project" value="UniProtKB-SubCell"/>
</dbReference>
<dbReference type="GeneID" id="103392858"/>
<reference evidence="8 9" key="1">
    <citation type="journal article" date="2014" name="Nat. Genet.">
        <title>Whole-genome sequence of a flatfish provides insights into ZW sex chromosome evolution and adaptation to a benthic lifestyle.</title>
        <authorList>
            <person name="Chen S."/>
            <person name="Zhang G."/>
            <person name="Shao C."/>
            <person name="Huang Q."/>
            <person name="Liu G."/>
            <person name="Zhang P."/>
            <person name="Song W."/>
            <person name="An N."/>
            <person name="Chalopin D."/>
            <person name="Volff J.N."/>
            <person name="Hong Y."/>
            <person name="Li Q."/>
            <person name="Sha Z."/>
            <person name="Zhou H."/>
            <person name="Xie M."/>
            <person name="Yu Q."/>
            <person name="Liu Y."/>
            <person name="Xiang H."/>
            <person name="Wang N."/>
            <person name="Wu K."/>
            <person name="Yang C."/>
            <person name="Zhou Q."/>
            <person name="Liao X."/>
            <person name="Yang L."/>
            <person name="Hu Q."/>
            <person name="Zhang J."/>
            <person name="Meng L."/>
            <person name="Jin L."/>
            <person name="Tian Y."/>
            <person name="Lian J."/>
            <person name="Yang J."/>
            <person name="Miao G."/>
            <person name="Liu S."/>
            <person name="Liang Z."/>
            <person name="Yan F."/>
            <person name="Li Y."/>
            <person name="Sun B."/>
            <person name="Zhang H."/>
            <person name="Zhang J."/>
            <person name="Zhu Y."/>
            <person name="Du M."/>
            <person name="Zhao Y."/>
            <person name="Schartl M."/>
            <person name="Tang Q."/>
            <person name="Wang J."/>
        </authorList>
    </citation>
    <scope>NUCLEOTIDE SEQUENCE</scope>
</reference>
<feature type="signal peptide" evidence="7">
    <location>
        <begin position="1"/>
        <end position="18"/>
    </location>
</feature>
<dbReference type="Pfam" id="PF04832">
    <property type="entry name" value="SOUL"/>
    <property type="match status" value="1"/>
</dbReference>
<sequence>MISVSAVMVLMLALTAEATVGDSSQLDFCSETNECFLFDLICKTDDYEVRHYKSVKWVSTNETSFLMEFAAMKTFRRLYNYIQGANEKGKKIEMTAPVVMRIPDKGFLQTGEYRMSFLLPAEYQADPPKPIDNEDKVYIYETKDMNVYVRSYGGWLTTISDGSAAKSLSSALDSAGAKYKKGGHDAAGYNSPMTLFQRHNEVWFEADGELPCTGLD</sequence>
<dbReference type="KEGG" id="csem:103392858"/>
<dbReference type="STRING" id="244447.ENSCSEP00000018611"/>
<keyword evidence="4" id="KW-0963">Cytoplasm</keyword>
<evidence type="ECO:0000256" key="7">
    <source>
        <dbReference type="SAM" id="SignalP"/>
    </source>
</evidence>
<dbReference type="PANTHER" id="PTHR11220:SF1">
    <property type="entry name" value="HEME-BINDING PROTEIN 2"/>
    <property type="match status" value="1"/>
</dbReference>
<dbReference type="Proteomes" id="UP000265120">
    <property type="component" value="Chromosome 17"/>
</dbReference>
<dbReference type="GO" id="GO:0020037">
    <property type="term" value="F:heme binding"/>
    <property type="evidence" value="ECO:0007669"/>
    <property type="project" value="TreeGrafter"/>
</dbReference>
<evidence type="ECO:0000256" key="3">
    <source>
        <dbReference type="ARBA" id="ARBA00011245"/>
    </source>
</evidence>